<protein>
    <recommendedName>
        <fullName evidence="2">HNH nuclease domain-containing protein</fullName>
    </recommendedName>
</protein>
<proteinExistence type="predicted"/>
<dbReference type="Pfam" id="PF13391">
    <property type="entry name" value="HNH_2"/>
    <property type="match status" value="1"/>
</dbReference>
<organism evidence="3 4">
    <name type="scientific">Mycena metata</name>
    <dbReference type="NCBI Taxonomy" id="1033252"/>
    <lineage>
        <taxon>Eukaryota</taxon>
        <taxon>Fungi</taxon>
        <taxon>Dikarya</taxon>
        <taxon>Basidiomycota</taxon>
        <taxon>Agaricomycotina</taxon>
        <taxon>Agaricomycetes</taxon>
        <taxon>Agaricomycetidae</taxon>
        <taxon>Agaricales</taxon>
        <taxon>Marasmiineae</taxon>
        <taxon>Mycenaceae</taxon>
        <taxon>Mycena</taxon>
    </lineage>
</organism>
<name>A0AAD7IJ43_9AGAR</name>
<gene>
    <name evidence="3" type="ORF">B0H16DRAFT_1889651</name>
</gene>
<feature type="compositionally biased region" description="Basic and acidic residues" evidence="1">
    <location>
        <begin position="148"/>
        <end position="165"/>
    </location>
</feature>
<sequence>MLPTAGEGLPLPPAKDIALDEGGVSAWELLLSCEKAAFALPKAAARYKDNLIAVRLLGWFLVDLWRNGRATAYRHLLREMFSCNEVPANLPEAEQLQQRQEKVFTLGLHYSNHLFRVFYARTDRTPTPSSHPSRPSQDQHKADVLKEMDEAAREQQQNKDKERAGRSHAQAKADALVRDGYKCVITGLYDQVTLNNDPKVKAKATAEGTRNVDTEVAHLFSESAQTHAEYAASALVILKMFGLPTLVEKLLGKRVNNLLNVMTMSGALHKAFDQFLFWLEAVPNEPHTYTVVARFPDTFFMMSPEPPKKVKFIIDPEAHAYFKRLGLTLELPDPELIAIRAACARVAAMSGAADHFRLLMEDRDDTETLTESTVPLLQSLLRTVPAAPVAPVGA</sequence>
<feature type="region of interest" description="Disordered" evidence="1">
    <location>
        <begin position="148"/>
        <end position="171"/>
    </location>
</feature>
<dbReference type="EMBL" id="JARKIB010000087">
    <property type="protein sequence ID" value="KAJ7744357.1"/>
    <property type="molecule type" value="Genomic_DNA"/>
</dbReference>
<evidence type="ECO:0000313" key="3">
    <source>
        <dbReference type="EMBL" id="KAJ7744357.1"/>
    </source>
</evidence>
<evidence type="ECO:0000256" key="1">
    <source>
        <dbReference type="SAM" id="MobiDB-lite"/>
    </source>
</evidence>
<evidence type="ECO:0000259" key="2">
    <source>
        <dbReference type="Pfam" id="PF13391"/>
    </source>
</evidence>
<comment type="caution">
    <text evidence="3">The sequence shown here is derived from an EMBL/GenBank/DDBJ whole genome shotgun (WGS) entry which is preliminary data.</text>
</comment>
<keyword evidence="4" id="KW-1185">Reference proteome</keyword>
<evidence type="ECO:0000313" key="4">
    <source>
        <dbReference type="Proteomes" id="UP001215598"/>
    </source>
</evidence>
<feature type="region of interest" description="Disordered" evidence="1">
    <location>
        <begin position="124"/>
        <end position="143"/>
    </location>
</feature>
<dbReference type="Proteomes" id="UP001215598">
    <property type="component" value="Unassembled WGS sequence"/>
</dbReference>
<dbReference type="InterPro" id="IPR003615">
    <property type="entry name" value="HNH_nuc"/>
</dbReference>
<accession>A0AAD7IJ43</accession>
<dbReference type="AlphaFoldDB" id="A0AAD7IJ43"/>
<feature type="compositionally biased region" description="Low complexity" evidence="1">
    <location>
        <begin position="125"/>
        <end position="136"/>
    </location>
</feature>
<reference evidence="3" key="1">
    <citation type="submission" date="2023-03" db="EMBL/GenBank/DDBJ databases">
        <title>Massive genome expansion in bonnet fungi (Mycena s.s.) driven by repeated elements and novel gene families across ecological guilds.</title>
        <authorList>
            <consortium name="Lawrence Berkeley National Laboratory"/>
            <person name="Harder C.B."/>
            <person name="Miyauchi S."/>
            <person name="Viragh M."/>
            <person name="Kuo A."/>
            <person name="Thoen E."/>
            <person name="Andreopoulos B."/>
            <person name="Lu D."/>
            <person name="Skrede I."/>
            <person name="Drula E."/>
            <person name="Henrissat B."/>
            <person name="Morin E."/>
            <person name="Kohler A."/>
            <person name="Barry K."/>
            <person name="LaButti K."/>
            <person name="Morin E."/>
            <person name="Salamov A."/>
            <person name="Lipzen A."/>
            <person name="Mereny Z."/>
            <person name="Hegedus B."/>
            <person name="Baldrian P."/>
            <person name="Stursova M."/>
            <person name="Weitz H."/>
            <person name="Taylor A."/>
            <person name="Grigoriev I.V."/>
            <person name="Nagy L.G."/>
            <person name="Martin F."/>
            <person name="Kauserud H."/>
        </authorList>
    </citation>
    <scope>NUCLEOTIDE SEQUENCE</scope>
    <source>
        <strain evidence="3">CBHHK182m</strain>
    </source>
</reference>
<feature type="domain" description="HNH nuclease" evidence="2">
    <location>
        <begin position="183"/>
        <end position="278"/>
    </location>
</feature>